<dbReference type="InterPro" id="IPR006483">
    <property type="entry name" value="CRISPR-assoc_Cas3_HD"/>
</dbReference>
<feature type="domain" description="HD Cas3-type" evidence="11">
    <location>
        <begin position="9"/>
        <end position="172"/>
    </location>
</feature>
<dbReference type="GO" id="GO:0046872">
    <property type="term" value="F:metal ion binding"/>
    <property type="evidence" value="ECO:0007669"/>
    <property type="project" value="UniProtKB-KW"/>
</dbReference>
<dbReference type="GO" id="GO:0016787">
    <property type="term" value="F:hydrolase activity"/>
    <property type="evidence" value="ECO:0007669"/>
    <property type="project" value="UniProtKB-KW"/>
</dbReference>
<dbReference type="Proteomes" id="UP000027946">
    <property type="component" value="Unassembled WGS sequence"/>
</dbReference>
<comment type="caution">
    <text evidence="12">The sequence shown here is derived from an EMBL/GenBank/DDBJ whole genome shotgun (WGS) entry which is preliminary data.</text>
</comment>
<dbReference type="Pfam" id="PF00270">
    <property type="entry name" value="DEAD"/>
    <property type="match status" value="1"/>
</dbReference>
<dbReference type="AlphaFoldDB" id="A0A069RIX7"/>
<dbReference type="SUPFAM" id="SSF109604">
    <property type="entry name" value="HD-domain/PDEase-like"/>
    <property type="match status" value="1"/>
</dbReference>
<evidence type="ECO:0000256" key="8">
    <source>
        <dbReference type="ARBA" id="ARBA00022840"/>
    </source>
</evidence>
<gene>
    <name evidence="12" type="ORF">CLIT_2c03590</name>
</gene>
<protein>
    <submittedName>
        <fullName evidence="12">Metal dependent phosphohydrolase</fullName>
    </submittedName>
</protein>
<dbReference type="Gene3D" id="3.40.50.300">
    <property type="entry name" value="P-loop containing nucleotide triphosphate hydrolases"/>
    <property type="match status" value="2"/>
</dbReference>
<dbReference type="OrthoDB" id="9810236at2"/>
<organism evidence="12 13">
    <name type="scientific">Peptoclostridium litorale DSM 5388</name>
    <dbReference type="NCBI Taxonomy" id="1121324"/>
    <lineage>
        <taxon>Bacteria</taxon>
        <taxon>Bacillati</taxon>
        <taxon>Bacillota</taxon>
        <taxon>Clostridia</taxon>
        <taxon>Peptostreptococcales</taxon>
        <taxon>Peptoclostridiaceae</taxon>
        <taxon>Peptoclostridium</taxon>
    </lineage>
</organism>
<dbReference type="GO" id="GO:0004518">
    <property type="term" value="F:nuclease activity"/>
    <property type="evidence" value="ECO:0007669"/>
    <property type="project" value="UniProtKB-KW"/>
</dbReference>
<evidence type="ECO:0000259" key="10">
    <source>
        <dbReference type="PROSITE" id="PS51192"/>
    </source>
</evidence>
<keyword evidence="3" id="KW-0540">Nuclease</keyword>
<name>A0A069RIX7_PEPLI</name>
<dbReference type="PANTHER" id="PTHR24031">
    <property type="entry name" value="RNA HELICASE"/>
    <property type="match status" value="1"/>
</dbReference>
<evidence type="ECO:0000256" key="4">
    <source>
        <dbReference type="ARBA" id="ARBA00022723"/>
    </source>
</evidence>
<dbReference type="GO" id="GO:0051607">
    <property type="term" value="P:defense response to virus"/>
    <property type="evidence" value="ECO:0007669"/>
    <property type="project" value="UniProtKB-KW"/>
</dbReference>
<sequence>MKYFAHSSDGKQWQTMLEHLEQTAKIASRNALKFNARDFGYICGLLHDVGKYSLEFQEKLKGKSVKVDHSTAGAQEVLRLYGDALGILLAYCIAGHHSGLPDYGSQASTEGTLCSRKTKDMPDYSAYKEEINLDDMEKNLAVPVKPLGNFMGFTLSFFIRMLYSCLVDADFIDTEQYMSDEANQRGNNLNIENLNGRLKRFMGNFKCDESKINKKREEILKCCMEFSLSPPGLYSLTVPTGGGKTYSSLAFGLNHADVNGLERIIYVIPYTSIIEQNAKVFKNVLGEENVLEHHCNYQFENSDNEYIQSLNEKLRLASENWDIPIVVTTNVQFFESIFSNRSSKSRKIHNMSKSVIIFDEAQMLPLEYLKPCLLAICELVKNYGSTAILCTATQPAVNDIFPEFATPKEIMEDPRQLYQDFKKVRVLSKGEIEDEELANEMNELEQVLCIVNTRKHAKKICKLLKGKVFHLSTLMCPEHRKETLDEIRRRLEGGQQCRVVSTQLIEAGVDVDFPVVYRAMAGIDSIVQSAGRCNREGRMKEGMVFVFNPASQEAKSKGYLARTAKVAEMVFRKYEDPISLEAIDFYFKLLYDIEGEETFDKKGIIDCFEERGRHLEFDFKTAAQKFKLIENDMRSVVIPYDARANEILEEAKYSPYPMSSARKLQPYTVSIYEHEYRMLVKNTALKTVNDRFTVLDDLKNGYDDNTGLIIPEDMSGEGIFI</sequence>
<keyword evidence="8" id="KW-0067">ATP-binding</keyword>
<dbReference type="GO" id="GO:0005524">
    <property type="term" value="F:ATP binding"/>
    <property type="evidence" value="ECO:0007669"/>
    <property type="project" value="UniProtKB-KW"/>
</dbReference>
<evidence type="ECO:0000259" key="11">
    <source>
        <dbReference type="PROSITE" id="PS51643"/>
    </source>
</evidence>
<dbReference type="RefSeq" id="WP_038261403.1">
    <property type="nucleotide sequence ID" value="NZ_FSRH01000019.1"/>
</dbReference>
<keyword evidence="13" id="KW-1185">Reference proteome</keyword>
<evidence type="ECO:0000313" key="12">
    <source>
        <dbReference type="EMBL" id="KDR96753.1"/>
    </source>
</evidence>
<dbReference type="Gene3D" id="1.10.3210.30">
    <property type="match status" value="1"/>
</dbReference>
<dbReference type="InterPro" id="IPR006474">
    <property type="entry name" value="Helicase_Cas3_CRISPR-ass_core"/>
</dbReference>
<feature type="domain" description="Helicase ATP-binding" evidence="10">
    <location>
        <begin position="225"/>
        <end position="412"/>
    </location>
</feature>
<comment type="similarity">
    <text evidence="2">In the central section; belongs to the CRISPR-associated helicase Cas3 family.</text>
</comment>
<dbReference type="PROSITE" id="PS51643">
    <property type="entry name" value="HD_CAS3"/>
    <property type="match status" value="1"/>
</dbReference>
<dbReference type="CDD" id="cd09641">
    <property type="entry name" value="Cas3''_I"/>
    <property type="match status" value="1"/>
</dbReference>
<dbReference type="GO" id="GO:0003676">
    <property type="term" value="F:nucleic acid binding"/>
    <property type="evidence" value="ECO:0007669"/>
    <property type="project" value="InterPro"/>
</dbReference>
<dbReference type="eggNOG" id="COG1203">
    <property type="taxonomic scope" value="Bacteria"/>
</dbReference>
<proteinExistence type="inferred from homology"/>
<dbReference type="InterPro" id="IPR027417">
    <property type="entry name" value="P-loop_NTPase"/>
</dbReference>
<evidence type="ECO:0000313" key="13">
    <source>
        <dbReference type="Proteomes" id="UP000027946"/>
    </source>
</evidence>
<keyword evidence="5" id="KW-0547">Nucleotide-binding</keyword>
<keyword evidence="9" id="KW-0051">Antiviral defense</keyword>
<dbReference type="NCBIfam" id="TIGR01587">
    <property type="entry name" value="cas3_core"/>
    <property type="match status" value="1"/>
</dbReference>
<evidence type="ECO:0000256" key="7">
    <source>
        <dbReference type="ARBA" id="ARBA00022806"/>
    </source>
</evidence>
<dbReference type="InterPro" id="IPR054712">
    <property type="entry name" value="Cas3-like_dom"/>
</dbReference>
<dbReference type="NCBIfam" id="TIGR01596">
    <property type="entry name" value="cas3_HD"/>
    <property type="match status" value="1"/>
</dbReference>
<keyword evidence="7" id="KW-0347">Helicase</keyword>
<keyword evidence="6 12" id="KW-0378">Hydrolase</keyword>
<evidence type="ECO:0000256" key="9">
    <source>
        <dbReference type="ARBA" id="ARBA00023118"/>
    </source>
</evidence>
<dbReference type="PROSITE" id="PS51192">
    <property type="entry name" value="HELICASE_ATP_BIND_1"/>
    <property type="match status" value="1"/>
</dbReference>
<dbReference type="Pfam" id="PF01966">
    <property type="entry name" value="HD"/>
    <property type="match status" value="1"/>
</dbReference>
<evidence type="ECO:0000256" key="1">
    <source>
        <dbReference type="ARBA" id="ARBA00006847"/>
    </source>
</evidence>
<comment type="similarity">
    <text evidence="1">In the N-terminal section; belongs to the CRISPR-associated nuclease Cas3-HD family.</text>
</comment>
<dbReference type="InterPro" id="IPR038257">
    <property type="entry name" value="CRISPR-assoc_Cas3_HD_sf"/>
</dbReference>
<evidence type="ECO:0000256" key="3">
    <source>
        <dbReference type="ARBA" id="ARBA00022722"/>
    </source>
</evidence>
<evidence type="ECO:0000256" key="5">
    <source>
        <dbReference type="ARBA" id="ARBA00022741"/>
    </source>
</evidence>
<keyword evidence="4" id="KW-0479">Metal-binding</keyword>
<dbReference type="EMBL" id="JJMM01000002">
    <property type="protein sequence ID" value="KDR96753.1"/>
    <property type="molecule type" value="Genomic_DNA"/>
</dbReference>
<dbReference type="SMART" id="SM00487">
    <property type="entry name" value="DEXDc"/>
    <property type="match status" value="1"/>
</dbReference>
<dbReference type="SUPFAM" id="SSF52540">
    <property type="entry name" value="P-loop containing nucleoside triphosphate hydrolases"/>
    <property type="match status" value="1"/>
</dbReference>
<evidence type="ECO:0000256" key="6">
    <source>
        <dbReference type="ARBA" id="ARBA00022801"/>
    </source>
</evidence>
<dbReference type="InterPro" id="IPR006674">
    <property type="entry name" value="HD_domain"/>
</dbReference>
<evidence type="ECO:0000256" key="2">
    <source>
        <dbReference type="ARBA" id="ARBA00009046"/>
    </source>
</evidence>
<dbReference type="Pfam" id="PF22590">
    <property type="entry name" value="Cas3-like_C_2"/>
    <property type="match status" value="1"/>
</dbReference>
<accession>A0A069RIX7</accession>
<dbReference type="InterPro" id="IPR011545">
    <property type="entry name" value="DEAD/DEAH_box_helicase_dom"/>
</dbReference>
<dbReference type="InterPro" id="IPR014001">
    <property type="entry name" value="Helicase_ATP-bd"/>
</dbReference>
<dbReference type="STRING" id="1121324.CLIT_2c03590"/>
<reference evidence="12 13" key="1">
    <citation type="submission" date="2014-03" db="EMBL/GenBank/DDBJ databases">
        <title>Genome sequence of Clostridium litorale W6, DSM 5388.</title>
        <authorList>
            <person name="Poehlein A."/>
            <person name="Jagirdar A."/>
            <person name="Khonsari B."/>
            <person name="Chibani C.M."/>
            <person name="Gutierrez Gutierrez D.A."/>
            <person name="Davydova E."/>
            <person name="Alghaithi H.S."/>
            <person name="Nair K.P."/>
            <person name="Dhamotharan K."/>
            <person name="Chandran L."/>
            <person name="G W."/>
            <person name="Daniel R."/>
        </authorList>
    </citation>
    <scope>NUCLEOTIDE SEQUENCE [LARGE SCALE GENOMIC DNA]</scope>
    <source>
        <strain evidence="12 13">W6</strain>
    </source>
</reference>
<dbReference type="CDD" id="cd17930">
    <property type="entry name" value="DEXHc_cas3"/>
    <property type="match status" value="1"/>
</dbReference>
<dbReference type="GO" id="GO:0004386">
    <property type="term" value="F:helicase activity"/>
    <property type="evidence" value="ECO:0007669"/>
    <property type="project" value="UniProtKB-KW"/>
</dbReference>